<accession>A0ACC4AT10</accession>
<dbReference type="Proteomes" id="UP000309997">
    <property type="component" value="Unassembled WGS sequence"/>
</dbReference>
<organism evidence="1 2">
    <name type="scientific">Populus alba</name>
    <name type="common">White poplar</name>
    <dbReference type="NCBI Taxonomy" id="43335"/>
    <lineage>
        <taxon>Eukaryota</taxon>
        <taxon>Viridiplantae</taxon>
        <taxon>Streptophyta</taxon>
        <taxon>Embryophyta</taxon>
        <taxon>Tracheophyta</taxon>
        <taxon>Spermatophyta</taxon>
        <taxon>Magnoliopsida</taxon>
        <taxon>eudicotyledons</taxon>
        <taxon>Gunneridae</taxon>
        <taxon>Pentapetalae</taxon>
        <taxon>rosids</taxon>
        <taxon>fabids</taxon>
        <taxon>Malpighiales</taxon>
        <taxon>Salicaceae</taxon>
        <taxon>Saliceae</taxon>
        <taxon>Populus</taxon>
    </lineage>
</organism>
<evidence type="ECO:0000313" key="1">
    <source>
        <dbReference type="EMBL" id="KAL3569091.1"/>
    </source>
</evidence>
<protein>
    <submittedName>
        <fullName evidence="1">Uncharacterized protein</fullName>
    </submittedName>
</protein>
<keyword evidence="2" id="KW-1185">Reference proteome</keyword>
<evidence type="ECO:0000313" key="2">
    <source>
        <dbReference type="Proteomes" id="UP000309997"/>
    </source>
</evidence>
<comment type="caution">
    <text evidence="1">The sequence shown here is derived from an EMBL/GenBank/DDBJ whole genome shotgun (WGS) entry which is preliminary data.</text>
</comment>
<gene>
    <name evidence="1" type="ORF">D5086_028981</name>
</gene>
<name>A0ACC4AT10_POPAL</name>
<dbReference type="EMBL" id="RCHU02000016">
    <property type="protein sequence ID" value="KAL3569091.1"/>
    <property type="molecule type" value="Genomic_DNA"/>
</dbReference>
<proteinExistence type="predicted"/>
<reference evidence="1 2" key="1">
    <citation type="journal article" date="2024" name="Plant Biotechnol. J.">
        <title>Genome and CRISPR/Cas9 system of a widespread forest tree (Populus alba) in the world.</title>
        <authorList>
            <person name="Liu Y.J."/>
            <person name="Jiang P.F."/>
            <person name="Han X.M."/>
            <person name="Li X.Y."/>
            <person name="Wang H.M."/>
            <person name="Wang Y.J."/>
            <person name="Wang X.X."/>
            <person name="Zeng Q.Y."/>
        </authorList>
    </citation>
    <scope>NUCLEOTIDE SEQUENCE [LARGE SCALE GENOMIC DNA]</scope>
    <source>
        <strain evidence="2">cv. PAL-ZL1</strain>
    </source>
</reference>
<sequence>MTSTSNFNVYNINMTSFLLLVSLIIVSYSLTISLAFESEVEDETQFTYEEGTEKGPKNWGKINPHWEACGKGKMQSPIDVLDRRVEVFPTLGKLRRDYQAAPAAVKNRGHDITVIWKGDARKITINDTDYQLQQCHWHSPSEHAFNGSRHDLELHLVHYSSQGGIAVVAIVYKYGRPDRFLSKLLRHINHVDHREREMGIVNPGDIKFGSRKYYRYIGSLTVPPCTEGVVWTIVMKGFEANARPTQPSTGIPMYEYTPRQNGAST</sequence>